<evidence type="ECO:0000256" key="5">
    <source>
        <dbReference type="ARBA" id="ARBA00022692"/>
    </source>
</evidence>
<keyword evidence="6 9" id="KW-1133">Transmembrane helix</keyword>
<dbReference type="RefSeq" id="WP_345885751.1">
    <property type="nucleotide sequence ID" value="NZ_JBDFRB010000012.1"/>
</dbReference>
<feature type="transmembrane region" description="Helical" evidence="9">
    <location>
        <begin position="116"/>
        <end position="135"/>
    </location>
</feature>
<feature type="transmembrane region" description="Helical" evidence="9">
    <location>
        <begin position="147"/>
        <end position="165"/>
    </location>
</feature>
<organism evidence="10 11">
    <name type="scientific">Sinomonas halotolerans</name>
    <dbReference type="NCBI Taxonomy" id="1644133"/>
    <lineage>
        <taxon>Bacteria</taxon>
        <taxon>Bacillati</taxon>
        <taxon>Actinomycetota</taxon>
        <taxon>Actinomycetes</taxon>
        <taxon>Micrococcales</taxon>
        <taxon>Micrococcaceae</taxon>
        <taxon>Sinomonas</taxon>
    </lineage>
</organism>
<feature type="transmembrane region" description="Helical" evidence="9">
    <location>
        <begin position="303"/>
        <end position="321"/>
    </location>
</feature>
<reference evidence="10 11" key="1">
    <citation type="submission" date="2024-05" db="EMBL/GenBank/DDBJ databases">
        <title>Sinomonas sp. nov., isolated from a waste landfill.</title>
        <authorList>
            <person name="Zhao Y."/>
        </authorList>
    </citation>
    <scope>NUCLEOTIDE SEQUENCE [LARGE SCALE GENOMIC DNA]</scope>
    <source>
        <strain evidence="10 11">CCTCC AB2014300</strain>
    </source>
</reference>
<keyword evidence="11" id="KW-1185">Reference proteome</keyword>
<keyword evidence="5 9" id="KW-0812">Transmembrane</keyword>
<feature type="region of interest" description="Disordered" evidence="8">
    <location>
        <begin position="1"/>
        <end position="31"/>
    </location>
</feature>
<sequence length="360" mass="35684">MTLTDPAAGPPAAGASRTPAPPAPKPAPRRRPSRGLLIALVGLALALALSLSFGGRPTTLAELVHAVWTPTGTVADVAIRELRWPRTLTGLAVGACLGVAGCLSQGHTRNAIADPGLLGIYPGAALAVVGGSMVLGLEAGTGSPLQAVLAFAGAVVACALVFAVGSATRIGVTPVTLVLAGAAVSALAGGLVSFIVLSSDAALDTLRFWQLGSIAVRGGLLPDLVPFMALGLALAAANIGPLNALALGDDTARSLGVSVTRARSLGLGALAVLAACAVTLAGPIAFAGLLVPHMARGLLGSDYRWQMPGCAVIGAAVLLAADTAGRVIARPGELSVGVVLAVVGAPFFVYLARRRRMAAL</sequence>
<gene>
    <name evidence="10" type="ORF">ABCQ75_12765</name>
</gene>
<dbReference type="PANTHER" id="PTHR30472">
    <property type="entry name" value="FERRIC ENTEROBACTIN TRANSPORT SYSTEM PERMEASE PROTEIN"/>
    <property type="match status" value="1"/>
</dbReference>
<feature type="transmembrane region" description="Helical" evidence="9">
    <location>
        <begin position="267"/>
        <end position="291"/>
    </location>
</feature>
<evidence type="ECO:0000256" key="2">
    <source>
        <dbReference type="ARBA" id="ARBA00007935"/>
    </source>
</evidence>
<feature type="transmembrane region" description="Helical" evidence="9">
    <location>
        <begin position="87"/>
        <end position="104"/>
    </location>
</feature>
<protein>
    <submittedName>
        <fullName evidence="10">Iron ABC transporter permease</fullName>
    </submittedName>
</protein>
<dbReference type="SUPFAM" id="SSF81345">
    <property type="entry name" value="ABC transporter involved in vitamin B12 uptake, BtuC"/>
    <property type="match status" value="1"/>
</dbReference>
<feature type="transmembrane region" description="Helical" evidence="9">
    <location>
        <begin position="35"/>
        <end position="53"/>
    </location>
</feature>
<dbReference type="CDD" id="cd06550">
    <property type="entry name" value="TM_ABC_iron-siderophores_like"/>
    <property type="match status" value="1"/>
</dbReference>
<comment type="subcellular location">
    <subcellularLocation>
        <location evidence="1">Cell membrane</location>
        <topology evidence="1">Multi-pass membrane protein</topology>
    </subcellularLocation>
</comment>
<evidence type="ECO:0000256" key="8">
    <source>
        <dbReference type="SAM" id="MobiDB-lite"/>
    </source>
</evidence>
<evidence type="ECO:0000313" key="10">
    <source>
        <dbReference type="EMBL" id="MEN2745400.1"/>
    </source>
</evidence>
<feature type="transmembrane region" description="Helical" evidence="9">
    <location>
        <begin position="224"/>
        <end position="246"/>
    </location>
</feature>
<feature type="transmembrane region" description="Helical" evidence="9">
    <location>
        <begin position="333"/>
        <end position="352"/>
    </location>
</feature>
<keyword evidence="4" id="KW-1003">Cell membrane</keyword>
<proteinExistence type="inferred from homology"/>
<dbReference type="InterPro" id="IPR037294">
    <property type="entry name" value="ABC_BtuC-like"/>
</dbReference>
<name>A0ABU9X4N1_9MICC</name>
<comment type="caution">
    <text evidence="10">The sequence shown here is derived from an EMBL/GenBank/DDBJ whole genome shotgun (WGS) entry which is preliminary data.</text>
</comment>
<dbReference type="Proteomes" id="UP001422074">
    <property type="component" value="Unassembled WGS sequence"/>
</dbReference>
<accession>A0ABU9X4N1</accession>
<evidence type="ECO:0000256" key="1">
    <source>
        <dbReference type="ARBA" id="ARBA00004651"/>
    </source>
</evidence>
<feature type="transmembrane region" description="Helical" evidence="9">
    <location>
        <begin position="177"/>
        <end position="197"/>
    </location>
</feature>
<evidence type="ECO:0000256" key="3">
    <source>
        <dbReference type="ARBA" id="ARBA00022448"/>
    </source>
</evidence>
<evidence type="ECO:0000256" key="4">
    <source>
        <dbReference type="ARBA" id="ARBA00022475"/>
    </source>
</evidence>
<dbReference type="PANTHER" id="PTHR30472:SF1">
    <property type="entry name" value="FE(3+) DICITRATE TRANSPORT SYSTEM PERMEASE PROTEIN FECC-RELATED"/>
    <property type="match status" value="1"/>
</dbReference>
<dbReference type="EMBL" id="JBDFRB010000012">
    <property type="protein sequence ID" value="MEN2745400.1"/>
    <property type="molecule type" value="Genomic_DNA"/>
</dbReference>
<dbReference type="Gene3D" id="1.10.3470.10">
    <property type="entry name" value="ABC transporter involved in vitamin B12 uptake, BtuC"/>
    <property type="match status" value="1"/>
</dbReference>
<dbReference type="InterPro" id="IPR000522">
    <property type="entry name" value="ABC_transptr_permease_BtuC"/>
</dbReference>
<keyword evidence="3" id="KW-0813">Transport</keyword>
<dbReference type="Pfam" id="PF01032">
    <property type="entry name" value="FecCD"/>
    <property type="match status" value="1"/>
</dbReference>
<evidence type="ECO:0000256" key="9">
    <source>
        <dbReference type="SAM" id="Phobius"/>
    </source>
</evidence>
<evidence type="ECO:0000313" key="11">
    <source>
        <dbReference type="Proteomes" id="UP001422074"/>
    </source>
</evidence>
<evidence type="ECO:0000256" key="7">
    <source>
        <dbReference type="ARBA" id="ARBA00023136"/>
    </source>
</evidence>
<comment type="similarity">
    <text evidence="2">Belongs to the binding-protein-dependent transport system permease family. FecCD subfamily.</text>
</comment>
<keyword evidence="7 9" id="KW-0472">Membrane</keyword>
<evidence type="ECO:0000256" key="6">
    <source>
        <dbReference type="ARBA" id="ARBA00022989"/>
    </source>
</evidence>
<feature type="compositionally biased region" description="Low complexity" evidence="8">
    <location>
        <begin position="1"/>
        <end position="18"/>
    </location>
</feature>